<dbReference type="RefSeq" id="WP_377852532.1">
    <property type="nucleotide sequence ID" value="NZ_JBHLZU010000011.1"/>
</dbReference>
<keyword evidence="3" id="KW-1185">Reference proteome</keyword>
<gene>
    <name evidence="2" type="ORF">ACFFQA_14915</name>
</gene>
<organism evidence="2 3">
    <name type="scientific">Allokutzneria oryzae</name>
    <dbReference type="NCBI Taxonomy" id="1378989"/>
    <lineage>
        <taxon>Bacteria</taxon>
        <taxon>Bacillati</taxon>
        <taxon>Actinomycetota</taxon>
        <taxon>Actinomycetes</taxon>
        <taxon>Pseudonocardiales</taxon>
        <taxon>Pseudonocardiaceae</taxon>
        <taxon>Allokutzneria</taxon>
    </lineage>
</organism>
<evidence type="ECO:0000313" key="3">
    <source>
        <dbReference type="Proteomes" id="UP001589693"/>
    </source>
</evidence>
<feature type="signal peptide" evidence="1">
    <location>
        <begin position="1"/>
        <end position="32"/>
    </location>
</feature>
<dbReference type="EMBL" id="JBHLZU010000011">
    <property type="protein sequence ID" value="MFB9905226.1"/>
    <property type="molecule type" value="Genomic_DNA"/>
</dbReference>
<dbReference type="Proteomes" id="UP001589693">
    <property type="component" value="Unassembled WGS sequence"/>
</dbReference>
<evidence type="ECO:0000313" key="2">
    <source>
        <dbReference type="EMBL" id="MFB9905226.1"/>
    </source>
</evidence>
<name>A0ABV5ZWH5_9PSEU</name>
<accession>A0ABV5ZWH5</accession>
<feature type="chain" id="PRO_5045494592" description="Secreted protein" evidence="1">
    <location>
        <begin position="33"/>
        <end position="401"/>
    </location>
</feature>
<protein>
    <recommendedName>
        <fullName evidence="4">Secreted protein</fullName>
    </recommendedName>
</protein>
<keyword evidence="1" id="KW-0732">Signal</keyword>
<evidence type="ECO:0008006" key="4">
    <source>
        <dbReference type="Google" id="ProtNLM"/>
    </source>
</evidence>
<proteinExistence type="predicted"/>
<reference evidence="2 3" key="1">
    <citation type="submission" date="2024-09" db="EMBL/GenBank/DDBJ databases">
        <authorList>
            <person name="Sun Q."/>
            <person name="Mori K."/>
        </authorList>
    </citation>
    <scope>NUCLEOTIDE SEQUENCE [LARGE SCALE GENOMIC DNA]</scope>
    <source>
        <strain evidence="2 3">TBRC 7907</strain>
    </source>
</reference>
<comment type="caution">
    <text evidence="2">The sequence shown here is derived from an EMBL/GenBank/DDBJ whole genome shotgun (WGS) entry which is preliminary data.</text>
</comment>
<evidence type="ECO:0000256" key="1">
    <source>
        <dbReference type="SAM" id="SignalP"/>
    </source>
</evidence>
<sequence>MASTRLRRVAACAALCAALGTSLFTSGTAALAGPGETTWTADLAQITDDDANVRFADGALKLAGEPVRAASALRDRDEGSLVLPPHELSTPATRIAAAVDASVPGDAELSVDLRGELAGGEWGEWTSAPAVLPEPTKRVQVRIAMVAGADRRGPEVRGVRLTADSGSQTSAGEQRGEAKSYKVYATREGLVGGKTANGHVIKSRDHFVALPSGRSLATKNTGTYSVKVCTASRCAWAPVWDKGPWNINDDYWNASREAWKDLPQGKPQAQAAYQDKYNGGKDFKGRAVQNPAGIDLGDGTFWDGLKLKDNGWVTATYLWTGTGTFGTVRSTGGPVDVRNAPKGSAAQVGMAGNFARVQVECQVSGDSVVGPQGNSNIWLRIHKEMYVAKAQVSGVASVATC</sequence>